<evidence type="ECO:0000313" key="3">
    <source>
        <dbReference type="Proteomes" id="UP001165085"/>
    </source>
</evidence>
<organism evidence="2 3">
    <name type="scientific">Triparma strigata</name>
    <dbReference type="NCBI Taxonomy" id="1606541"/>
    <lineage>
        <taxon>Eukaryota</taxon>
        <taxon>Sar</taxon>
        <taxon>Stramenopiles</taxon>
        <taxon>Ochrophyta</taxon>
        <taxon>Bolidophyceae</taxon>
        <taxon>Parmales</taxon>
        <taxon>Triparmaceae</taxon>
        <taxon>Triparma</taxon>
    </lineage>
</organism>
<dbReference type="AlphaFoldDB" id="A0A9W7A670"/>
<evidence type="ECO:0000256" key="1">
    <source>
        <dbReference type="SAM" id="MobiDB-lite"/>
    </source>
</evidence>
<evidence type="ECO:0000313" key="2">
    <source>
        <dbReference type="EMBL" id="GMH66507.1"/>
    </source>
</evidence>
<protein>
    <recommendedName>
        <fullName evidence="4">CHAT domain-containing protein</fullName>
    </recommendedName>
</protein>
<reference evidence="3" key="1">
    <citation type="journal article" date="2023" name="Commun. Biol.">
        <title>Genome analysis of Parmales, the sister group of diatoms, reveals the evolutionary specialization of diatoms from phago-mixotrophs to photoautotrophs.</title>
        <authorList>
            <person name="Ban H."/>
            <person name="Sato S."/>
            <person name="Yoshikawa S."/>
            <person name="Yamada K."/>
            <person name="Nakamura Y."/>
            <person name="Ichinomiya M."/>
            <person name="Sato N."/>
            <person name="Blanc-Mathieu R."/>
            <person name="Endo H."/>
            <person name="Kuwata A."/>
            <person name="Ogata H."/>
        </authorList>
    </citation>
    <scope>NUCLEOTIDE SEQUENCE [LARGE SCALE GENOMIC DNA]</scope>
    <source>
        <strain evidence="3">NIES 3701</strain>
    </source>
</reference>
<feature type="compositionally biased region" description="Basic and acidic residues" evidence="1">
    <location>
        <begin position="800"/>
        <end position="809"/>
    </location>
</feature>
<proteinExistence type="predicted"/>
<feature type="region of interest" description="Disordered" evidence="1">
    <location>
        <begin position="786"/>
        <end position="823"/>
    </location>
</feature>
<name>A0A9W7A670_9STRA</name>
<evidence type="ECO:0008006" key="4">
    <source>
        <dbReference type="Google" id="ProtNLM"/>
    </source>
</evidence>
<dbReference type="Proteomes" id="UP001165085">
    <property type="component" value="Unassembled WGS sequence"/>
</dbReference>
<keyword evidence="3" id="KW-1185">Reference proteome</keyword>
<dbReference type="EMBL" id="BRXY01000109">
    <property type="protein sequence ID" value="GMH66507.1"/>
    <property type="molecule type" value="Genomic_DNA"/>
</dbReference>
<dbReference type="OrthoDB" id="206385at2759"/>
<gene>
    <name evidence="2" type="ORF">TrST_g730</name>
</gene>
<accession>A0A9W7A670</accession>
<comment type="caution">
    <text evidence="2">The sequence shown here is derived from an EMBL/GenBank/DDBJ whole genome shotgun (WGS) entry which is preliminary data.</text>
</comment>
<sequence length="823" mass="91537">MDGRPYLPNGFVERLIAWLMPYALDHTDDEPSVSLDFPHLSQVAEKGKVMVLVRIKDGEDRAVVALSSNGKEIVCSVRKVDEGSPAVTWQRHASHIIDLATDVNDEFFEGRLKLRSSRSEAIGSSGEVVKRSVKLHSTVSEAVSDVDDKAEEEDDGKESDAASTLLSFLTETCGIKAEKAVTIAKNLEEEEIETTQDLVDYAEDGEDEFTELLTEAGCAKLNVKKVKKGLKLLAEQEKAEHERKAEEDRAERERKPFVLVVTGGDDLNTSEETALIQNAFSGDKKKRKALLLKENNIASMSESLSENRDLACVHFALHGAVGTDGKQTLAMRTSKENVDMRRPGEVGNVIATSKASVKSIVLNICKGARSAEDFIGGAGYVIGWKTDVVDSAAVQFSEQYYHSIKDGDSVEAAYFHAKANMENIYDWQFDLDPSSKADKKKLREKRDKMKRTTLKIAGIPAVFRKGAKGEEKIVEILEPTPEVAKVVERRQSLTYGDKLDVIIAKMDEQGKQIDKIDSATDEIIGKFDKLEQIIKKGTSATMKAIFEATEVKTPTCFIILPYELEKEMKEEEQKSCLDKAEDWIEKVKVLVDDGVGAINSPASYFKRFCSSAFNNKVKELKDNLTEKELYLYLVDEFTGKPVVTAEDDPIYPIKIQTQSDTMNKYLPMMRMGLQAVSVVNGATALANMFWPFVPSKLVPDSLTNKATKMVEELTKESNVEEFSSVQAEMESVSVGGGGGKAQRGDDLRDFENFLKTFDEKRSFAGLRRVCDEEGGRGQAIWVSKESEEKMRSIELQNEQEVARRFESKGKGGKKSSSREEEIV</sequence>